<dbReference type="PANTHER" id="PTHR33452:SF19">
    <property type="entry name" value="DOXX FAMILY PROTEIN"/>
    <property type="match status" value="1"/>
</dbReference>
<dbReference type="InterPro" id="IPR032808">
    <property type="entry name" value="DoxX"/>
</dbReference>
<keyword evidence="6 7" id="KW-0472">Membrane</keyword>
<evidence type="ECO:0000256" key="1">
    <source>
        <dbReference type="ARBA" id="ARBA00004651"/>
    </source>
</evidence>
<dbReference type="Proteomes" id="UP000190322">
    <property type="component" value="Unassembled WGS sequence"/>
</dbReference>
<evidence type="ECO:0000256" key="6">
    <source>
        <dbReference type="ARBA" id="ARBA00023136"/>
    </source>
</evidence>
<feature type="transmembrane region" description="Helical" evidence="7">
    <location>
        <begin position="20"/>
        <end position="39"/>
    </location>
</feature>
<accession>A0A1S9ZQH7</accession>
<dbReference type="EMBL" id="MUXT01000001">
    <property type="protein sequence ID" value="OOR85567.1"/>
    <property type="molecule type" value="Genomic_DNA"/>
</dbReference>
<evidence type="ECO:0000256" key="2">
    <source>
        <dbReference type="ARBA" id="ARBA00006679"/>
    </source>
</evidence>
<gene>
    <name evidence="8" type="ORF">B0180_01910</name>
</gene>
<evidence type="ECO:0000313" key="8">
    <source>
        <dbReference type="EMBL" id="OOR85567.1"/>
    </source>
</evidence>
<evidence type="ECO:0000256" key="7">
    <source>
        <dbReference type="SAM" id="Phobius"/>
    </source>
</evidence>
<evidence type="ECO:0000313" key="9">
    <source>
        <dbReference type="Proteomes" id="UP000190322"/>
    </source>
</evidence>
<dbReference type="RefSeq" id="WP_078255412.1">
    <property type="nucleotide sequence ID" value="NZ_MUXT01000001.1"/>
</dbReference>
<dbReference type="AlphaFoldDB" id="A0A1S9ZQH7"/>
<dbReference type="PANTHER" id="PTHR33452">
    <property type="entry name" value="OXIDOREDUCTASE CATD-RELATED"/>
    <property type="match status" value="1"/>
</dbReference>
<sequence length="214" mass="24141">MNKIMNLYLAVAQLLPKLDFFVLLALRLYLAPIFIVAGWQKLTQFDSMVSWFGDVSWGLGLPFAPLWVILVIFAELIGGAALLFGVLTRWFALMLSMTMMVAIVKVHLKNGWYAITPTDPTTNISQLFSYLPEGQSSLQNSLAAGERLAKANEILQSQGDFEWLTQTGNFVILNNGVEFGVTYLIMLLVLLVFGAGRYLSVDDWFYRLIFIKKR</sequence>
<keyword evidence="5 7" id="KW-1133">Transmembrane helix</keyword>
<feature type="transmembrane region" description="Helical" evidence="7">
    <location>
        <begin position="59"/>
        <end position="83"/>
    </location>
</feature>
<keyword evidence="3" id="KW-1003">Cell membrane</keyword>
<feature type="transmembrane region" description="Helical" evidence="7">
    <location>
        <begin position="180"/>
        <end position="199"/>
    </location>
</feature>
<evidence type="ECO:0000256" key="4">
    <source>
        <dbReference type="ARBA" id="ARBA00022692"/>
    </source>
</evidence>
<evidence type="ECO:0000256" key="5">
    <source>
        <dbReference type="ARBA" id="ARBA00022989"/>
    </source>
</evidence>
<dbReference type="Pfam" id="PF07681">
    <property type="entry name" value="DoxX"/>
    <property type="match status" value="1"/>
</dbReference>
<dbReference type="GO" id="GO:0005886">
    <property type="term" value="C:plasma membrane"/>
    <property type="evidence" value="ECO:0007669"/>
    <property type="project" value="UniProtKB-SubCell"/>
</dbReference>
<reference evidence="8 9" key="1">
    <citation type="submission" date="2017-02" db="EMBL/GenBank/DDBJ databases">
        <title>Draft genome sequence of Moraxella canis CCUG 8415A type strain.</title>
        <authorList>
            <person name="Engstrom-Jakobsson H."/>
            <person name="Salva-Serra F."/>
            <person name="Thorell K."/>
            <person name="Gonzales-Siles L."/>
            <person name="Karlsson R."/>
            <person name="Boulund F."/>
            <person name="Engstrand L."/>
            <person name="Moore E."/>
        </authorList>
    </citation>
    <scope>NUCLEOTIDE SEQUENCE [LARGE SCALE GENOMIC DNA]</scope>
    <source>
        <strain evidence="8 9">CCUG 8415A</strain>
    </source>
</reference>
<comment type="similarity">
    <text evidence="2">Belongs to the DoxX family.</text>
</comment>
<dbReference type="InterPro" id="IPR051907">
    <property type="entry name" value="DoxX-like_oxidoreductase"/>
</dbReference>
<proteinExistence type="inferred from homology"/>
<keyword evidence="4 7" id="KW-0812">Transmembrane</keyword>
<comment type="caution">
    <text evidence="8">The sequence shown here is derived from an EMBL/GenBank/DDBJ whole genome shotgun (WGS) entry which is preliminary data.</text>
</comment>
<name>A0A1S9ZQH7_9GAMM</name>
<protein>
    <submittedName>
        <fullName evidence="8">DoxX subfamily</fullName>
    </submittedName>
</protein>
<organism evidence="8 9">
    <name type="scientific">Moraxella canis</name>
    <dbReference type="NCBI Taxonomy" id="90239"/>
    <lineage>
        <taxon>Bacteria</taxon>
        <taxon>Pseudomonadati</taxon>
        <taxon>Pseudomonadota</taxon>
        <taxon>Gammaproteobacteria</taxon>
        <taxon>Moraxellales</taxon>
        <taxon>Moraxellaceae</taxon>
        <taxon>Moraxella</taxon>
    </lineage>
</organism>
<comment type="subcellular location">
    <subcellularLocation>
        <location evidence="1">Cell membrane</location>
        <topology evidence="1">Multi-pass membrane protein</topology>
    </subcellularLocation>
</comment>
<feature type="transmembrane region" description="Helical" evidence="7">
    <location>
        <begin position="90"/>
        <end position="108"/>
    </location>
</feature>
<evidence type="ECO:0000256" key="3">
    <source>
        <dbReference type="ARBA" id="ARBA00022475"/>
    </source>
</evidence>